<feature type="compositionally biased region" description="Low complexity" evidence="1">
    <location>
        <begin position="105"/>
        <end position="117"/>
    </location>
</feature>
<evidence type="ECO:0000256" key="1">
    <source>
        <dbReference type="SAM" id="MobiDB-lite"/>
    </source>
</evidence>
<dbReference type="AlphaFoldDB" id="A0A448WV65"/>
<sequence length="272" mass="29060">MIMQTMDPGLGQLIRTINQPLYLTQHPNISSQSSTSHPVSSTRIERSSNPLNCSRSCLSADRADNADPSKSNNSSLGLLVSLPLPNSPAVSPMWPFERPTENLPSRTRSTSHSSTSSDASLAPISKSTNERANSHNNESCFIASTITDNSAPHSSQLSIPRVNHLSSDSSILDYRIGGSLSGDSSSLAAVSSAVFAVEEARVEPIDIAITTKPGTIPQSSTVAMTRASGDTLPKVLQPDCEYPITISVRVVVFVPNLNFSAKERGNLKYLHS</sequence>
<feature type="region of interest" description="Disordered" evidence="1">
    <location>
        <begin position="26"/>
        <end position="52"/>
    </location>
</feature>
<feature type="region of interest" description="Disordered" evidence="1">
    <location>
        <begin position="91"/>
        <end position="135"/>
    </location>
</feature>
<protein>
    <submittedName>
        <fullName evidence="2">Uncharacterized protein</fullName>
    </submittedName>
</protein>
<accession>A0A448WV65</accession>
<evidence type="ECO:0000313" key="3">
    <source>
        <dbReference type="Proteomes" id="UP000784294"/>
    </source>
</evidence>
<dbReference type="Proteomes" id="UP000784294">
    <property type="component" value="Unassembled WGS sequence"/>
</dbReference>
<keyword evidence="3" id="KW-1185">Reference proteome</keyword>
<gene>
    <name evidence="2" type="ORF">PXEA_LOCUS14457</name>
</gene>
<name>A0A448WV65_9PLAT</name>
<evidence type="ECO:0000313" key="2">
    <source>
        <dbReference type="EMBL" id="VEL21017.1"/>
    </source>
</evidence>
<feature type="compositionally biased region" description="Low complexity" evidence="1">
    <location>
        <begin position="30"/>
        <end position="41"/>
    </location>
</feature>
<comment type="caution">
    <text evidence="2">The sequence shown here is derived from an EMBL/GenBank/DDBJ whole genome shotgun (WGS) entry which is preliminary data.</text>
</comment>
<reference evidence="2" key="1">
    <citation type="submission" date="2018-11" db="EMBL/GenBank/DDBJ databases">
        <authorList>
            <consortium name="Pathogen Informatics"/>
        </authorList>
    </citation>
    <scope>NUCLEOTIDE SEQUENCE</scope>
</reference>
<proteinExistence type="predicted"/>
<dbReference type="EMBL" id="CAAALY010049098">
    <property type="protein sequence ID" value="VEL21017.1"/>
    <property type="molecule type" value="Genomic_DNA"/>
</dbReference>
<organism evidence="2 3">
    <name type="scientific">Protopolystoma xenopodis</name>
    <dbReference type="NCBI Taxonomy" id="117903"/>
    <lineage>
        <taxon>Eukaryota</taxon>
        <taxon>Metazoa</taxon>
        <taxon>Spiralia</taxon>
        <taxon>Lophotrochozoa</taxon>
        <taxon>Platyhelminthes</taxon>
        <taxon>Monogenea</taxon>
        <taxon>Polyopisthocotylea</taxon>
        <taxon>Polystomatidea</taxon>
        <taxon>Polystomatidae</taxon>
        <taxon>Protopolystoma</taxon>
    </lineage>
</organism>